<sequence>MTSTNQKALKEAFRQKKFRIGVFQLRNLTNQKILIGSNVNLDAYWNRMRSELKLGAFRNAELQQEWNEFGETSFAFEILAEIQQDESQARNYAREAKELEKLHVDELQPFGERGYHFKKI</sequence>
<dbReference type="HOGENOM" id="CLU_146070_0_0_10"/>
<name>C6VUX1_DYAFD</name>
<reference evidence="1 2" key="1">
    <citation type="journal article" date="2009" name="Stand. Genomic Sci.">
        <title>Complete genome sequence of Dyadobacter fermentans type strain (NS114).</title>
        <authorList>
            <person name="Lang E."/>
            <person name="Lapidus A."/>
            <person name="Chertkov O."/>
            <person name="Brettin T."/>
            <person name="Detter J.C."/>
            <person name="Han C."/>
            <person name="Copeland A."/>
            <person name="Glavina Del Rio T."/>
            <person name="Nolan M."/>
            <person name="Chen F."/>
            <person name="Lucas S."/>
            <person name="Tice H."/>
            <person name="Cheng J.F."/>
            <person name="Land M."/>
            <person name="Hauser L."/>
            <person name="Chang Y.J."/>
            <person name="Jeffries C.D."/>
            <person name="Kopitz M."/>
            <person name="Bruce D."/>
            <person name="Goodwin L."/>
            <person name="Pitluck S."/>
            <person name="Ovchinnikova G."/>
            <person name="Pati A."/>
            <person name="Ivanova N."/>
            <person name="Mavrommatis K."/>
            <person name="Chen A."/>
            <person name="Palaniappan K."/>
            <person name="Chain P."/>
            <person name="Bristow J."/>
            <person name="Eisen J.A."/>
            <person name="Markowitz V."/>
            <person name="Hugenholtz P."/>
            <person name="Goker M."/>
            <person name="Rohde M."/>
            <person name="Kyrpides N.C."/>
            <person name="Klenk H.P."/>
        </authorList>
    </citation>
    <scope>NUCLEOTIDE SEQUENCE [LARGE SCALE GENOMIC DNA]</scope>
    <source>
        <strain evidence="2">ATCC 700827 / DSM 18053 / CIP 107007 / KCTC 52180 / NS114</strain>
    </source>
</reference>
<dbReference type="Gene3D" id="3.40.1440.10">
    <property type="entry name" value="GIY-YIG endonuclease"/>
    <property type="match status" value="1"/>
</dbReference>
<dbReference type="KEGG" id="dfe:Dfer_1872"/>
<dbReference type="SUPFAM" id="SSF82771">
    <property type="entry name" value="GIY-YIG endonuclease"/>
    <property type="match status" value="1"/>
</dbReference>
<gene>
    <name evidence="1" type="ordered locus">Dfer_1872</name>
</gene>
<dbReference type="AlphaFoldDB" id="C6VUX1"/>
<accession>C6VUX1</accession>
<dbReference type="EMBL" id="CP001619">
    <property type="protein sequence ID" value="ACT93108.1"/>
    <property type="molecule type" value="Genomic_DNA"/>
</dbReference>
<keyword evidence="2" id="KW-1185">Reference proteome</keyword>
<dbReference type="STRING" id="471854.Dfer_1872"/>
<proteinExistence type="predicted"/>
<dbReference type="RefSeq" id="WP_015811362.1">
    <property type="nucleotide sequence ID" value="NC_013037.1"/>
</dbReference>
<dbReference type="eggNOG" id="COG3860">
    <property type="taxonomic scope" value="Bacteria"/>
</dbReference>
<organism evidence="1 2">
    <name type="scientific">Dyadobacter fermentans (strain ATCC 700827 / DSM 18053 / CIP 107007 / KCTC 52180 / NS114)</name>
    <dbReference type="NCBI Taxonomy" id="471854"/>
    <lineage>
        <taxon>Bacteria</taxon>
        <taxon>Pseudomonadati</taxon>
        <taxon>Bacteroidota</taxon>
        <taxon>Cytophagia</taxon>
        <taxon>Cytophagales</taxon>
        <taxon>Spirosomataceae</taxon>
        <taxon>Dyadobacter</taxon>
    </lineage>
</organism>
<dbReference type="OrthoDB" id="9134286at2"/>
<dbReference type="CDD" id="cd10451">
    <property type="entry name" value="GIY-YIG_LuxR_like"/>
    <property type="match status" value="1"/>
</dbReference>
<protein>
    <submittedName>
        <fullName evidence="1">LuxR family transcriptional regulator</fullName>
    </submittedName>
</protein>
<dbReference type="InterPro" id="IPR035901">
    <property type="entry name" value="GIY-YIG_endonuc_sf"/>
</dbReference>
<dbReference type="Proteomes" id="UP000002011">
    <property type="component" value="Chromosome"/>
</dbReference>
<evidence type="ECO:0000313" key="2">
    <source>
        <dbReference type="Proteomes" id="UP000002011"/>
    </source>
</evidence>
<evidence type="ECO:0000313" key="1">
    <source>
        <dbReference type="EMBL" id="ACT93108.1"/>
    </source>
</evidence>